<evidence type="ECO:0000313" key="3">
    <source>
        <dbReference type="Proteomes" id="UP000095149"/>
    </source>
</evidence>
<dbReference type="EMBL" id="MEKH01000008">
    <property type="protein sequence ID" value="ODO04972.1"/>
    <property type="molecule type" value="Genomic_DNA"/>
</dbReference>
<feature type="compositionally biased region" description="Polar residues" evidence="1">
    <location>
        <begin position="98"/>
        <end position="112"/>
    </location>
</feature>
<comment type="caution">
    <text evidence="2">The sequence shown here is derived from an EMBL/GenBank/DDBJ whole genome shotgun (WGS) entry which is preliminary data.</text>
</comment>
<feature type="region of interest" description="Disordered" evidence="1">
    <location>
        <begin position="567"/>
        <end position="675"/>
    </location>
</feature>
<accession>A0A1E3JYJ8</accession>
<dbReference type="Proteomes" id="UP000095149">
    <property type="component" value="Unassembled WGS sequence"/>
</dbReference>
<evidence type="ECO:0000256" key="1">
    <source>
        <dbReference type="SAM" id="MobiDB-lite"/>
    </source>
</evidence>
<feature type="compositionally biased region" description="Basic and acidic residues" evidence="1">
    <location>
        <begin position="273"/>
        <end position="282"/>
    </location>
</feature>
<feature type="region of interest" description="Disordered" evidence="1">
    <location>
        <begin position="1"/>
        <end position="171"/>
    </location>
</feature>
<feature type="compositionally biased region" description="Polar residues" evidence="1">
    <location>
        <begin position="299"/>
        <end position="312"/>
    </location>
</feature>
<protein>
    <submittedName>
        <fullName evidence="2">Uncharacterized protein</fullName>
    </submittedName>
</protein>
<feature type="compositionally biased region" description="Polar residues" evidence="1">
    <location>
        <begin position="155"/>
        <end position="168"/>
    </location>
</feature>
<reference evidence="2 3" key="1">
    <citation type="submission" date="2016-06" db="EMBL/GenBank/DDBJ databases">
        <title>Evolution of pathogenesis and genome organization in the Tremellales.</title>
        <authorList>
            <person name="Cuomo C."/>
            <person name="Litvintseva A."/>
            <person name="Heitman J."/>
            <person name="Chen Y."/>
            <person name="Sun S."/>
            <person name="Springer D."/>
            <person name="Dromer F."/>
            <person name="Young S."/>
            <person name="Zeng Q."/>
            <person name="Chapman S."/>
            <person name="Gujja S."/>
            <person name="Saif S."/>
            <person name="Birren B."/>
        </authorList>
    </citation>
    <scope>NUCLEOTIDE SEQUENCE [LARGE SCALE GENOMIC DNA]</scope>
    <source>
        <strain evidence="2 3">CBS 6273</strain>
    </source>
</reference>
<feature type="compositionally biased region" description="Polar residues" evidence="1">
    <location>
        <begin position="328"/>
        <end position="350"/>
    </location>
</feature>
<feature type="compositionally biased region" description="Polar residues" evidence="1">
    <location>
        <begin position="410"/>
        <end position="425"/>
    </location>
</feature>
<feature type="compositionally biased region" description="Polar residues" evidence="1">
    <location>
        <begin position="1"/>
        <end position="11"/>
    </location>
</feature>
<proteinExistence type="predicted"/>
<feature type="compositionally biased region" description="Basic residues" evidence="1">
    <location>
        <begin position="502"/>
        <end position="513"/>
    </location>
</feature>
<feature type="compositionally biased region" description="Low complexity" evidence="1">
    <location>
        <begin position="602"/>
        <end position="621"/>
    </location>
</feature>
<organism evidence="2 3">
    <name type="scientific">Cryptococcus amylolentus CBS 6273</name>
    <dbReference type="NCBI Taxonomy" id="1296118"/>
    <lineage>
        <taxon>Eukaryota</taxon>
        <taxon>Fungi</taxon>
        <taxon>Dikarya</taxon>
        <taxon>Basidiomycota</taxon>
        <taxon>Agaricomycotina</taxon>
        <taxon>Tremellomycetes</taxon>
        <taxon>Tremellales</taxon>
        <taxon>Cryptococcaceae</taxon>
        <taxon>Cryptococcus</taxon>
    </lineage>
</organism>
<evidence type="ECO:0000313" key="2">
    <source>
        <dbReference type="EMBL" id="ODO04972.1"/>
    </source>
</evidence>
<sequence>MTLLSRPSRSYATVDHDPDGLAGIGSAPGAGASTSGSVLGSGGTRRGSGSQVGRDSGSALGGVHVLKKGSKKGDGFKTYRPPISETHLRRSLGYDPHPTSSFAPLPSAFQSSRVKKEAALAGQRAEADHLLAPGYNETRRTAGGLAGGLRGSSSQASFNPPHSANSGRRQAGVYLDSYGKLHDTEYDPFAGLTNISRDKSRRRSAFGKSRRSSVSSDSSSSSAESQARRRQSHDTMRSVRDEEEVRRRLREKEREMEKQRDDVSLYVQRRRSIMSEREREWTGRGSPSIRSIEEGPMGSGQSFMTGRRSQANHYYPSPLSPQFAGPSFANNPPTASSASTRTPNTSTFSGINGEGTPPEKISEMTQAKSPVQALAPPPLISEPPPKERKKSKVEVRDGVTKVIGFDGPAQSLSPPTDQLGSLSLQSPDPSSGLTPPPPISASASVTSRGSMDMPRSPRPPGEPARTRHPTRTARDDIYPETPAQTKRRQDKERQRILSGAHHPSHISSHHAHTGKPSPLAINTNLAPNGERVLPEIEIVSDDDPRVVVPKEGKTTRVQRVHDHVIRNPLHHHSRKTSQASNSTLGTLPLPPTMPAAGGYGLSGSSSLNDLNGSGKARSTTGSRGGGSSFMEESGGYLPSRWAQGDKKLRKTEEEREAYRPREWGEEEGTWHPTAKDQVKRNFKDIATSARFSLYRTKKALMRKAEL</sequence>
<dbReference type="OrthoDB" id="2586466at2759"/>
<feature type="compositionally biased region" description="Low complexity" evidence="1">
    <location>
        <begin position="212"/>
        <end position="225"/>
    </location>
</feature>
<feature type="compositionally biased region" description="Low complexity" evidence="1">
    <location>
        <begin position="29"/>
        <end position="38"/>
    </location>
</feature>
<feature type="compositionally biased region" description="Basic and acidic residues" evidence="1">
    <location>
        <begin position="643"/>
        <end position="663"/>
    </location>
</feature>
<feature type="compositionally biased region" description="Basic and acidic residues" evidence="1">
    <location>
        <begin position="232"/>
        <end position="263"/>
    </location>
</feature>
<feature type="region of interest" description="Disordered" evidence="1">
    <location>
        <begin position="185"/>
        <end position="526"/>
    </location>
</feature>
<name>A0A1E3JYJ8_9TREE</name>
<gene>
    <name evidence="2" type="ORF">I350_05583</name>
</gene>
<feature type="compositionally biased region" description="Basic residues" evidence="1">
    <location>
        <begin position="199"/>
        <end position="211"/>
    </location>
</feature>
<dbReference type="AlphaFoldDB" id="A0A1E3JYJ8"/>